<proteinExistence type="predicted"/>
<feature type="chain" id="PRO_5042164385" evidence="1">
    <location>
        <begin position="22"/>
        <end position="131"/>
    </location>
</feature>
<feature type="signal peptide" evidence="1">
    <location>
        <begin position="1"/>
        <end position="21"/>
    </location>
</feature>
<accession>A0AAD1Y1P3</accession>
<organism evidence="2 3">
    <name type="scientific">Euplotes crassus</name>
    <dbReference type="NCBI Taxonomy" id="5936"/>
    <lineage>
        <taxon>Eukaryota</taxon>
        <taxon>Sar</taxon>
        <taxon>Alveolata</taxon>
        <taxon>Ciliophora</taxon>
        <taxon>Intramacronucleata</taxon>
        <taxon>Spirotrichea</taxon>
        <taxon>Hypotrichia</taxon>
        <taxon>Euplotida</taxon>
        <taxon>Euplotidae</taxon>
        <taxon>Moneuplotes</taxon>
    </lineage>
</organism>
<protein>
    <submittedName>
        <fullName evidence="2">Uncharacterized protein</fullName>
    </submittedName>
</protein>
<sequence>MKFVVFALLIIALTLTQFTVAKSTRTIQGFLEKSAGTPQYLVKSGGHSTEYYRPRSRDYHVKPVYDELKANSDVIKTQRYEKAAEKKVEKSMSFQSSAIEPTKVGKSDVKLELKDPNHSFTAKYGSISSMF</sequence>
<comment type="caution">
    <text evidence="2">The sequence shown here is derived from an EMBL/GenBank/DDBJ whole genome shotgun (WGS) entry which is preliminary data.</text>
</comment>
<keyword evidence="1" id="KW-0732">Signal</keyword>
<reference evidence="2" key="1">
    <citation type="submission" date="2023-07" db="EMBL/GenBank/DDBJ databases">
        <authorList>
            <consortium name="AG Swart"/>
            <person name="Singh M."/>
            <person name="Singh A."/>
            <person name="Seah K."/>
            <person name="Emmerich C."/>
        </authorList>
    </citation>
    <scope>NUCLEOTIDE SEQUENCE</scope>
    <source>
        <strain evidence="2">DP1</strain>
    </source>
</reference>
<name>A0AAD1Y1P3_EUPCR</name>
<evidence type="ECO:0000313" key="2">
    <source>
        <dbReference type="EMBL" id="CAI2382944.1"/>
    </source>
</evidence>
<keyword evidence="3" id="KW-1185">Reference proteome</keyword>
<dbReference type="Proteomes" id="UP001295684">
    <property type="component" value="Unassembled WGS sequence"/>
</dbReference>
<dbReference type="AlphaFoldDB" id="A0AAD1Y1P3"/>
<dbReference type="EMBL" id="CAMPGE010025160">
    <property type="protein sequence ID" value="CAI2382944.1"/>
    <property type="molecule type" value="Genomic_DNA"/>
</dbReference>
<evidence type="ECO:0000313" key="3">
    <source>
        <dbReference type="Proteomes" id="UP001295684"/>
    </source>
</evidence>
<evidence type="ECO:0000256" key="1">
    <source>
        <dbReference type="SAM" id="SignalP"/>
    </source>
</evidence>
<gene>
    <name evidence="2" type="ORF">ECRASSUSDP1_LOCUS24434</name>
</gene>